<name>A0A7W9X155_9BURK</name>
<organism evidence="1 2">
    <name type="scientific">Massilia aurea</name>
    <dbReference type="NCBI Taxonomy" id="373040"/>
    <lineage>
        <taxon>Bacteria</taxon>
        <taxon>Pseudomonadati</taxon>
        <taxon>Pseudomonadota</taxon>
        <taxon>Betaproteobacteria</taxon>
        <taxon>Burkholderiales</taxon>
        <taxon>Oxalobacteraceae</taxon>
        <taxon>Telluria group</taxon>
        <taxon>Massilia</taxon>
    </lineage>
</organism>
<protein>
    <submittedName>
        <fullName evidence="1">Uncharacterized protein</fullName>
    </submittedName>
</protein>
<evidence type="ECO:0000313" key="1">
    <source>
        <dbReference type="EMBL" id="MBB6134573.1"/>
    </source>
</evidence>
<gene>
    <name evidence="1" type="ORF">HD842_002715</name>
</gene>
<evidence type="ECO:0000313" key="2">
    <source>
        <dbReference type="Proteomes" id="UP000540787"/>
    </source>
</evidence>
<comment type="caution">
    <text evidence="1">The sequence shown here is derived from an EMBL/GenBank/DDBJ whole genome shotgun (WGS) entry which is preliminary data.</text>
</comment>
<proteinExistence type="predicted"/>
<dbReference type="AlphaFoldDB" id="A0A7W9X155"/>
<reference evidence="1 2" key="1">
    <citation type="submission" date="2020-08" db="EMBL/GenBank/DDBJ databases">
        <title>The Agave Microbiome: Exploring the role of microbial communities in plant adaptations to desert environments.</title>
        <authorList>
            <person name="Partida-Martinez L.P."/>
        </authorList>
    </citation>
    <scope>NUCLEOTIDE SEQUENCE [LARGE SCALE GENOMIC DNA]</scope>
    <source>
        <strain evidence="1 2">AT3.2</strain>
    </source>
</reference>
<dbReference type="EMBL" id="JACHBX010000002">
    <property type="protein sequence ID" value="MBB6134573.1"/>
    <property type="molecule type" value="Genomic_DNA"/>
</dbReference>
<accession>A0A7W9X155</accession>
<sequence length="88" mass="9678">MAPTVLLPDPLTPMTTQRRAGDVLLADIVSPQFVSANIALFFSVVEPMKFVNQISMLQRNAILRRGVGVSQEISRLRRAADSTRKGVI</sequence>
<dbReference type="Proteomes" id="UP000540787">
    <property type="component" value="Unassembled WGS sequence"/>
</dbReference>
<keyword evidence="2" id="KW-1185">Reference proteome</keyword>